<proteinExistence type="inferred from homology"/>
<sequence>MPIPKMSKDGKVRTDMFYPAGFMDMVQIDKTKENFRLLYNTKGRFNLHKVAKEEASYKLCRVKRVTRGPRGVPYAQTHDGRTIRYPDPDIKALRSGGKSPLGQFRQANVGLLKYLPSFRLRPQVVRLRHPHVAMRYCNRRLSLLVLGLLLVLGILINLHRVADKRPPAAAAGTVARKQELDTVANLSQSESSESFQTEFTTQAAQTSEVPQAGVYQSRYQFTAATLPAFRPCEEKLLGLQKYRKLQDEHVSVCGDGASKILCAQYSEKQKVWSCQMYDVVEVLDPQGTLHWVAQCRMNKSIDLMDFLKPLHKKHPLKNSMQVRKKLDGGLDHVFTIVEDNVEGELVDHVAAALAKWKLQTKKAFREGLTYVSAGDCSTGNPGHCQADQQNLFIVQNLLETAIFDRDDTRVVLYNGFGKSVYADGQKDKSQDRPHLFEDWQSLSSEVIQYCPSTVKASFPDLCLREAAYVQRVKHVSTSPSGYTGPHWNKFGKDESCQGRSPLMVSYQIAALPWFESQWRQKPQRYADACSFLRQLAGQHNLELYNAEICRITATESNFFLWITRISSKICFKHPEQKGCEQRDVYNGDEMALQLSKVYSNVTLLFVSFGVIPYLDQIFLVRQADTIIAAHGGGSWNTARWLNSALEQMFGGQFTFVKIPCPKCKSRKNTFLKFDELLRALATRPPPLFNCTRPPFQPLAAWEAEAERLDLESGKILDHVKFEVGNMVMISGGNNIGRVGTITHREKHPGSFEIVHIKDAAGHSFNTRLENVFLIGSGNKPWISLPKGNGIKLSIVEDRGQRMSK</sequence>
<comment type="similarity">
    <text evidence="1">Belongs to the eukaryotic ribosomal protein eS4 family.</text>
</comment>
<dbReference type="PANTHER" id="PTHR11581:SF0">
    <property type="entry name" value="SMALL RIBOSOMAL SUBUNIT PROTEIN ES4"/>
    <property type="match status" value="1"/>
</dbReference>
<dbReference type="GO" id="GO:0006412">
    <property type="term" value="P:translation"/>
    <property type="evidence" value="ECO:0007669"/>
    <property type="project" value="InterPro"/>
</dbReference>
<dbReference type="InterPro" id="IPR032277">
    <property type="entry name" value="Ribosomal_eS4_C"/>
</dbReference>
<evidence type="ECO:0000313" key="10">
    <source>
        <dbReference type="Proteomes" id="UP000186817"/>
    </source>
</evidence>
<dbReference type="InterPro" id="IPR041982">
    <property type="entry name" value="Ribosomal_eS4_KOW"/>
</dbReference>
<dbReference type="InterPro" id="IPR036986">
    <property type="entry name" value="S4_RNA-bd_sf"/>
</dbReference>
<dbReference type="Gene3D" id="2.30.30.30">
    <property type="match status" value="1"/>
</dbReference>
<keyword evidence="4 9" id="KW-0689">Ribosomal protein</keyword>
<dbReference type="InterPro" id="IPR000876">
    <property type="entry name" value="Ribosomal_eS4"/>
</dbReference>
<keyword evidence="6" id="KW-0472">Membrane</keyword>
<dbReference type="GO" id="GO:0022627">
    <property type="term" value="C:cytosolic small ribosomal subunit"/>
    <property type="evidence" value="ECO:0007669"/>
    <property type="project" value="TreeGrafter"/>
</dbReference>
<feature type="domain" description="Small ribosomal subunit protein eS4 central region" evidence="7">
    <location>
        <begin position="31"/>
        <end position="93"/>
    </location>
</feature>
<dbReference type="Gene3D" id="2.40.50.740">
    <property type="match status" value="1"/>
</dbReference>
<evidence type="ECO:0000313" key="9">
    <source>
        <dbReference type="EMBL" id="OLQ02368.1"/>
    </source>
</evidence>
<dbReference type="FunFam" id="2.30.30.30:FF:000005">
    <property type="entry name" value="40S ribosomal protein S4"/>
    <property type="match status" value="1"/>
</dbReference>
<feature type="domain" description="Small ribosomal subunit protein eS4 C-terminal" evidence="8">
    <location>
        <begin position="758"/>
        <end position="803"/>
    </location>
</feature>
<keyword evidence="10" id="KW-1185">Reference proteome</keyword>
<evidence type="ECO:0000256" key="6">
    <source>
        <dbReference type="SAM" id="Phobius"/>
    </source>
</evidence>
<evidence type="ECO:0000256" key="3">
    <source>
        <dbReference type="ARBA" id="ARBA00022884"/>
    </source>
</evidence>
<gene>
    <name evidence="9" type="primary">RPS4X</name>
    <name evidence="9" type="ORF">AK812_SmicGene14756</name>
</gene>
<dbReference type="Pfam" id="PF00900">
    <property type="entry name" value="Ribosomal_S4e"/>
    <property type="match status" value="1"/>
</dbReference>
<keyword evidence="6" id="KW-1133">Transmembrane helix</keyword>
<dbReference type="InterPro" id="IPR013845">
    <property type="entry name" value="Ribosomal_eS4_central_region"/>
</dbReference>
<keyword evidence="2" id="KW-0699">rRNA-binding</keyword>
<reference evidence="9 10" key="1">
    <citation type="submission" date="2016-02" db="EMBL/GenBank/DDBJ databases">
        <title>Genome analysis of coral dinoflagellate symbionts highlights evolutionary adaptations to a symbiotic lifestyle.</title>
        <authorList>
            <person name="Aranda M."/>
            <person name="Li Y."/>
            <person name="Liew Y.J."/>
            <person name="Baumgarten S."/>
            <person name="Simakov O."/>
            <person name="Wilson M."/>
            <person name="Piel J."/>
            <person name="Ashoor H."/>
            <person name="Bougouffa S."/>
            <person name="Bajic V.B."/>
            <person name="Ryu T."/>
            <person name="Ravasi T."/>
            <person name="Bayer T."/>
            <person name="Micklem G."/>
            <person name="Kim H."/>
            <person name="Bhak J."/>
            <person name="Lajeunesse T.C."/>
            <person name="Voolstra C.R."/>
        </authorList>
    </citation>
    <scope>NUCLEOTIDE SEQUENCE [LARGE SCALE GENOMIC DNA]</scope>
    <source>
        <strain evidence="9 10">CCMP2467</strain>
    </source>
</reference>
<dbReference type="GO" id="GO:0003735">
    <property type="term" value="F:structural constituent of ribosome"/>
    <property type="evidence" value="ECO:0007669"/>
    <property type="project" value="InterPro"/>
</dbReference>
<keyword evidence="5" id="KW-0687">Ribonucleoprotein</keyword>
<evidence type="ECO:0000256" key="2">
    <source>
        <dbReference type="ARBA" id="ARBA00022730"/>
    </source>
</evidence>
<dbReference type="PANTHER" id="PTHR11581">
    <property type="entry name" value="30S/40S RIBOSOMAL PROTEIN S4"/>
    <property type="match status" value="1"/>
</dbReference>
<dbReference type="InterPro" id="IPR038237">
    <property type="entry name" value="Ribosomal_eS4_central_sf"/>
</dbReference>
<dbReference type="AlphaFoldDB" id="A0A1Q9E4M4"/>
<comment type="caution">
    <text evidence="9">The sequence shown here is derived from an EMBL/GenBank/DDBJ whole genome shotgun (WGS) entry which is preliminary data.</text>
</comment>
<dbReference type="InterPro" id="IPR014722">
    <property type="entry name" value="Rib_uL2_dom2"/>
</dbReference>
<evidence type="ECO:0000259" key="7">
    <source>
        <dbReference type="Pfam" id="PF00900"/>
    </source>
</evidence>
<keyword evidence="3" id="KW-0694">RNA-binding</keyword>
<name>A0A1Q9E4M4_SYMMI</name>
<evidence type="ECO:0000256" key="4">
    <source>
        <dbReference type="ARBA" id="ARBA00022980"/>
    </source>
</evidence>
<dbReference type="OrthoDB" id="1109245at2759"/>
<dbReference type="Pfam" id="PF16121">
    <property type="entry name" value="40S_S4_C"/>
    <property type="match status" value="1"/>
</dbReference>
<dbReference type="EMBL" id="LSRX01000265">
    <property type="protein sequence ID" value="OLQ02368.1"/>
    <property type="molecule type" value="Genomic_DNA"/>
</dbReference>
<dbReference type="CDD" id="cd06087">
    <property type="entry name" value="KOW_RPS4"/>
    <property type="match status" value="1"/>
</dbReference>
<dbReference type="GO" id="GO:0019843">
    <property type="term" value="F:rRNA binding"/>
    <property type="evidence" value="ECO:0007669"/>
    <property type="project" value="UniProtKB-KW"/>
</dbReference>
<dbReference type="Proteomes" id="UP000186817">
    <property type="component" value="Unassembled WGS sequence"/>
</dbReference>
<organism evidence="9 10">
    <name type="scientific">Symbiodinium microadriaticum</name>
    <name type="common">Dinoflagellate</name>
    <name type="synonym">Zooxanthella microadriatica</name>
    <dbReference type="NCBI Taxonomy" id="2951"/>
    <lineage>
        <taxon>Eukaryota</taxon>
        <taxon>Sar</taxon>
        <taxon>Alveolata</taxon>
        <taxon>Dinophyceae</taxon>
        <taxon>Suessiales</taxon>
        <taxon>Symbiodiniaceae</taxon>
        <taxon>Symbiodinium</taxon>
    </lineage>
</organism>
<keyword evidence="6" id="KW-0812">Transmembrane</keyword>
<evidence type="ECO:0000259" key="8">
    <source>
        <dbReference type="Pfam" id="PF16121"/>
    </source>
</evidence>
<dbReference type="Gene3D" id="3.10.290.10">
    <property type="entry name" value="RNA-binding S4 domain"/>
    <property type="match status" value="1"/>
</dbReference>
<protein>
    <submittedName>
        <fullName evidence="9">40S ribosomal protein S4, X isoform</fullName>
    </submittedName>
</protein>
<accession>A0A1Q9E4M4</accession>
<feature type="transmembrane region" description="Helical" evidence="6">
    <location>
        <begin position="141"/>
        <end position="158"/>
    </location>
</feature>
<evidence type="ECO:0000256" key="5">
    <source>
        <dbReference type="ARBA" id="ARBA00023274"/>
    </source>
</evidence>
<evidence type="ECO:0000256" key="1">
    <source>
        <dbReference type="ARBA" id="ARBA00007500"/>
    </source>
</evidence>